<accession>A0A2G6E371</accession>
<dbReference type="EMBL" id="PDPS01000033">
    <property type="protein sequence ID" value="PID56525.1"/>
    <property type="molecule type" value="Genomic_DNA"/>
</dbReference>
<feature type="region of interest" description="Disordered" evidence="1">
    <location>
        <begin position="184"/>
        <end position="226"/>
    </location>
</feature>
<dbReference type="InterPro" id="IPR036280">
    <property type="entry name" value="Multihaem_cyt_sf"/>
</dbReference>
<dbReference type="InterPro" id="IPR027392">
    <property type="entry name" value="TF_Znf"/>
</dbReference>
<evidence type="ECO:0000259" key="2">
    <source>
        <dbReference type="Pfam" id="PF13453"/>
    </source>
</evidence>
<dbReference type="Proteomes" id="UP000229740">
    <property type="component" value="Unassembled WGS sequence"/>
</dbReference>
<feature type="compositionally biased region" description="Basic and acidic residues" evidence="1">
    <location>
        <begin position="210"/>
        <end position="226"/>
    </location>
</feature>
<gene>
    <name evidence="3" type="ORF">CSB45_10885</name>
</gene>
<organism evidence="3 4">
    <name type="scientific">candidate division KSB3 bacterium</name>
    <dbReference type="NCBI Taxonomy" id="2044937"/>
    <lineage>
        <taxon>Bacteria</taxon>
        <taxon>candidate division KSB3</taxon>
    </lineage>
</organism>
<dbReference type="Pfam" id="PF13453">
    <property type="entry name" value="Zn_ribbon_TFIIB"/>
    <property type="match status" value="1"/>
</dbReference>
<name>A0A2G6E371_9BACT</name>
<comment type="caution">
    <text evidence="3">The sequence shown here is derived from an EMBL/GenBank/DDBJ whole genome shotgun (WGS) entry which is preliminary data.</text>
</comment>
<evidence type="ECO:0000256" key="1">
    <source>
        <dbReference type="SAM" id="MobiDB-lite"/>
    </source>
</evidence>
<proteinExistence type="predicted"/>
<protein>
    <recommendedName>
        <fullName evidence="2">Transcription factor zinc-finger domain-containing protein</fullName>
    </recommendedName>
</protein>
<reference evidence="3 4" key="1">
    <citation type="submission" date="2017-10" db="EMBL/GenBank/DDBJ databases">
        <title>Novel microbial diversity and functional potential in the marine mammal oral microbiome.</title>
        <authorList>
            <person name="Dudek N.K."/>
            <person name="Sun C.L."/>
            <person name="Burstein D."/>
            <person name="Kantor R.S."/>
            <person name="Aliaga Goltsman D.S."/>
            <person name="Bik E.M."/>
            <person name="Thomas B.C."/>
            <person name="Banfield J.F."/>
            <person name="Relman D.A."/>
        </authorList>
    </citation>
    <scope>NUCLEOTIDE SEQUENCE [LARGE SCALE GENOMIC DNA]</scope>
    <source>
        <strain evidence="3">DOLZORAL124_49_17</strain>
    </source>
</reference>
<dbReference type="SUPFAM" id="SSF48695">
    <property type="entry name" value="Multiheme cytochromes"/>
    <property type="match status" value="1"/>
</dbReference>
<feature type="domain" description="Transcription factor zinc-finger" evidence="2">
    <location>
        <begin position="37"/>
        <end position="67"/>
    </location>
</feature>
<sequence length="226" mass="26304">MYTVILGIMQAEASAPVHIELKYVVSNINLWRMQVNNCPNCHQSLAQFDYQDLELSYCADCRGFWFKECQFREVKHIGFTKLPGAEEYAETHEDSGEPSSETIYEAELACPDCDQNVLMPYTYAYSSNIQLYRCAGCHGIWAELMALLRIEDLLHHYQESLEEAKSKALPLMMRVKNQIQQEELKQEKRQKKQRGVFNRLFASRTTNSPENKKFQDIFGDHDDRTV</sequence>
<evidence type="ECO:0000313" key="3">
    <source>
        <dbReference type="EMBL" id="PID56525.1"/>
    </source>
</evidence>
<dbReference type="AlphaFoldDB" id="A0A2G6E371"/>
<evidence type="ECO:0000313" key="4">
    <source>
        <dbReference type="Proteomes" id="UP000229740"/>
    </source>
</evidence>